<evidence type="ECO:0000313" key="1">
    <source>
        <dbReference type="EMBL" id="XDO96588.1"/>
    </source>
</evidence>
<gene>
    <name evidence="1" type="primary">ccoS</name>
    <name evidence="1" type="ORF">ABOZ73_17760</name>
</gene>
<dbReference type="NCBIfam" id="TIGR00847">
    <property type="entry name" value="ccoS"/>
    <property type="match status" value="1"/>
</dbReference>
<dbReference type="RefSeq" id="WP_369059429.1">
    <property type="nucleotide sequence ID" value="NZ_CP158375.1"/>
</dbReference>
<organism evidence="1">
    <name type="scientific">Caulobacter sp. 73W</name>
    <dbReference type="NCBI Taxonomy" id="3161137"/>
    <lineage>
        <taxon>Bacteria</taxon>
        <taxon>Pseudomonadati</taxon>
        <taxon>Pseudomonadota</taxon>
        <taxon>Alphaproteobacteria</taxon>
        <taxon>Caulobacterales</taxon>
        <taxon>Caulobacteraceae</taxon>
        <taxon>Caulobacter</taxon>
    </lineage>
</organism>
<name>A0AB39KTF5_9CAUL</name>
<dbReference type="InterPro" id="IPR004714">
    <property type="entry name" value="Cyt_oxidase_maturation_cbb3"/>
</dbReference>
<reference evidence="1" key="1">
    <citation type="submission" date="2024-06" db="EMBL/GenBank/DDBJ databases">
        <title>Caulobacter inopinatus, sp. nov.</title>
        <authorList>
            <person name="Donachie S.P."/>
        </authorList>
    </citation>
    <scope>NUCLEOTIDE SEQUENCE</scope>
    <source>
        <strain evidence="1">73W</strain>
    </source>
</reference>
<dbReference type="Pfam" id="PF03597">
    <property type="entry name" value="FixS"/>
    <property type="match status" value="1"/>
</dbReference>
<proteinExistence type="predicted"/>
<accession>A0AB39KTF5</accession>
<dbReference type="EMBL" id="CP158375">
    <property type="protein sequence ID" value="XDO96588.1"/>
    <property type="molecule type" value="Genomic_DNA"/>
</dbReference>
<dbReference type="AlphaFoldDB" id="A0AB39KTF5"/>
<sequence length="56" mass="6105">MNILLFLAPASVALGAMGLAAFLWTMKANQYDDPKGAAERVLYDHLEDLTPPARSE</sequence>
<protein>
    <submittedName>
        <fullName evidence="1">Cbb3-type cytochrome oxidase assembly protein CcoS</fullName>
    </submittedName>
</protein>